<dbReference type="InterPro" id="IPR010856">
    <property type="entry name" value="Gig2-like"/>
</dbReference>
<dbReference type="PANTHER" id="PTHR30613:SF1">
    <property type="entry name" value="DUF1479 DOMAIN PROTEIN (AFU_ORTHOLOGUE AFUA_5G09280)"/>
    <property type="match status" value="1"/>
</dbReference>
<dbReference type="Pfam" id="PF07350">
    <property type="entry name" value="Gig2-like"/>
    <property type="match status" value="1"/>
</dbReference>
<sequence>MYKTSYSRLLTTARIAKPINFARHLATSGKASTVTHDLSKNNNGSIASAFNNFSGKEDVALPPRFSDLKQSIFKENLVETWRQVLAHLKDAVEEVATEQANLIPKVPYDQIQSGNVDEELIKRIKTTGTCVVQGAVSQDKAASWEHSIKDYIECNADRVKGFPQDDIQVYEFYNSVAQIEARTHPGLIQSQQFMLDLLHASDPHSQISLQTPISYFDRVQLRKPGDESFALGPHIDGGSLERWEDEGYRNCWKSILNGDWKGHDPFDISPRLNANYDLYGAIGGCSVYRPYQGLTAFTPIRSHEGTLRVLPMDLRLSTAYTILRPFFAPKRGPQHLDFDDWKLDLESSSFPGCAPASTLEMSDLTHPHLQLSRTVTSLPDLNAGDQFYWHSDVIHAVNAKHEGDRESGIFFIPAIPLTVNNAHYLKQQVHTFKQGLPGKDFPQGEGESNMVGRMDPAKILTGSARQLLGLERFSVPQQATPGAKTTVEKANGFLFD</sequence>
<proteinExistence type="predicted"/>
<name>A0A4T0FS15_9BASI</name>
<keyword evidence="2" id="KW-1185">Reference proteome</keyword>
<evidence type="ECO:0000313" key="1">
    <source>
        <dbReference type="EMBL" id="TIA91080.1"/>
    </source>
</evidence>
<dbReference type="PANTHER" id="PTHR30613">
    <property type="entry name" value="UNCHARACTERIZED PROTEIN YBIU-RELATED"/>
    <property type="match status" value="1"/>
</dbReference>
<dbReference type="EMBL" id="SPNW01000014">
    <property type="protein sequence ID" value="TIA91080.1"/>
    <property type="molecule type" value="Genomic_DNA"/>
</dbReference>
<dbReference type="SUPFAM" id="SSF51197">
    <property type="entry name" value="Clavaminate synthase-like"/>
    <property type="match status" value="1"/>
</dbReference>
<dbReference type="OrthoDB" id="8249012at2759"/>
<accession>A0A4T0FS15</accession>
<organism evidence="1 2">
    <name type="scientific">Wallemia hederae</name>
    <dbReference type="NCBI Taxonomy" id="1540922"/>
    <lineage>
        <taxon>Eukaryota</taxon>
        <taxon>Fungi</taxon>
        <taxon>Dikarya</taxon>
        <taxon>Basidiomycota</taxon>
        <taxon>Wallemiomycotina</taxon>
        <taxon>Wallemiomycetes</taxon>
        <taxon>Wallemiales</taxon>
        <taxon>Wallemiaceae</taxon>
        <taxon>Wallemia</taxon>
    </lineage>
</organism>
<protein>
    <recommendedName>
        <fullName evidence="3">DUF1479 domain protein</fullName>
    </recommendedName>
</protein>
<evidence type="ECO:0008006" key="3">
    <source>
        <dbReference type="Google" id="ProtNLM"/>
    </source>
</evidence>
<evidence type="ECO:0000313" key="2">
    <source>
        <dbReference type="Proteomes" id="UP000310189"/>
    </source>
</evidence>
<reference evidence="1 2" key="1">
    <citation type="submission" date="2019-03" db="EMBL/GenBank/DDBJ databases">
        <title>Sequencing 23 genomes of Wallemia ichthyophaga.</title>
        <authorList>
            <person name="Gostincar C."/>
        </authorList>
    </citation>
    <scope>NUCLEOTIDE SEQUENCE [LARGE SCALE GENOMIC DNA]</scope>
    <source>
        <strain evidence="1 2">EXF-5753</strain>
    </source>
</reference>
<gene>
    <name evidence="1" type="ORF">E3P99_01260</name>
</gene>
<comment type="caution">
    <text evidence="1">The sequence shown here is derived from an EMBL/GenBank/DDBJ whole genome shotgun (WGS) entry which is preliminary data.</text>
</comment>
<dbReference type="Gene3D" id="2.60.120.330">
    <property type="entry name" value="B-lactam Antibiotic, Isopenicillin N Synthase, Chain"/>
    <property type="match status" value="1"/>
</dbReference>
<dbReference type="AlphaFoldDB" id="A0A4T0FS15"/>
<dbReference type="InterPro" id="IPR027443">
    <property type="entry name" value="IPNS-like_sf"/>
</dbReference>
<dbReference type="Proteomes" id="UP000310189">
    <property type="component" value="Unassembled WGS sequence"/>
</dbReference>